<keyword evidence="3" id="KW-1185">Reference proteome</keyword>
<gene>
    <name evidence="2" type="ORF">HMPREF3213_00923</name>
    <name evidence="1" type="ORF">SB48_HM08orf02454</name>
</gene>
<evidence type="ECO:0000313" key="3">
    <source>
        <dbReference type="Proteomes" id="UP000032024"/>
    </source>
</evidence>
<evidence type="ECO:0000313" key="2">
    <source>
        <dbReference type="EMBL" id="KWZ84135.1"/>
    </source>
</evidence>
<organism evidence="2 4">
    <name type="scientific">Heyndrickxia coagulans</name>
    <name type="common">Weizmannia coagulans</name>
    <dbReference type="NCBI Taxonomy" id="1398"/>
    <lineage>
        <taxon>Bacteria</taxon>
        <taxon>Bacillati</taxon>
        <taxon>Bacillota</taxon>
        <taxon>Bacilli</taxon>
        <taxon>Bacillales</taxon>
        <taxon>Bacillaceae</taxon>
        <taxon>Heyndrickxia</taxon>
    </lineage>
</organism>
<reference evidence="2" key="3">
    <citation type="submission" date="2016-01" db="EMBL/GenBank/DDBJ databases">
        <authorList>
            <person name="Oliw E.H."/>
        </authorList>
    </citation>
    <scope>NUCLEOTIDE SEQUENCE [LARGE SCALE GENOMIC DNA]</scope>
    <source>
        <strain evidence="2">GED7749B</strain>
    </source>
</reference>
<dbReference type="Proteomes" id="UP000032024">
    <property type="component" value="Chromosome"/>
</dbReference>
<dbReference type="Proteomes" id="UP000070376">
    <property type="component" value="Unassembled WGS sequence"/>
</dbReference>
<accession>A0A0C5CLU4</accession>
<dbReference type="EMBL" id="CP010525">
    <property type="protein sequence ID" value="AJO22352.1"/>
    <property type="molecule type" value="Genomic_DNA"/>
</dbReference>
<reference evidence="4" key="4">
    <citation type="submission" date="2016-01" db="EMBL/GenBank/DDBJ databases">
        <authorList>
            <person name="Mitreva M."/>
            <person name="Pepin K.H."/>
            <person name="Mihindukulasuriya K.A."/>
            <person name="Fulton R."/>
            <person name="Fronick C."/>
            <person name="O'Laughlin M."/>
            <person name="Miner T."/>
            <person name="Herter B."/>
            <person name="Rosa B.A."/>
            <person name="Cordes M."/>
            <person name="Tomlinson C."/>
            <person name="Wollam A."/>
            <person name="Palsikar V.B."/>
            <person name="Mardis E.R."/>
            <person name="Wilson R.K."/>
        </authorList>
    </citation>
    <scope>NUCLEOTIDE SEQUENCE [LARGE SCALE GENOMIC DNA]</scope>
    <source>
        <strain evidence="4">GED7749B</strain>
    </source>
</reference>
<dbReference type="EMBL" id="LRPN01000032">
    <property type="protein sequence ID" value="KWZ84135.1"/>
    <property type="molecule type" value="Genomic_DNA"/>
</dbReference>
<reference evidence="3" key="2">
    <citation type="submission" date="2015-01" db="EMBL/GenBank/DDBJ databases">
        <title>Comparative genome analysis of Bacillus coagulans HM-08, Clostridium butyricum HM-68, Bacillus subtilis HM-66 and Bacillus paralicheniformis BL-09.</title>
        <authorList>
            <person name="Zhang H."/>
        </authorList>
    </citation>
    <scope>NUCLEOTIDE SEQUENCE [LARGE SCALE GENOMIC DNA]</scope>
    <source>
        <strain evidence="3">HM-08</strain>
    </source>
</reference>
<name>A0A0C5CLU4_HEYCO</name>
<evidence type="ECO:0000313" key="4">
    <source>
        <dbReference type="Proteomes" id="UP000070376"/>
    </source>
</evidence>
<protein>
    <submittedName>
        <fullName evidence="2">Uncharacterized protein</fullName>
    </submittedName>
</protein>
<reference evidence="1" key="1">
    <citation type="submission" date="2015-01" db="EMBL/GenBank/DDBJ databases">
        <title>Comparative genome analysis of Bacillus coagulans HM-08, Clostridium butyricum HM-68, Bacillus subtilis HM-66 and Bacillus licheniformis BL-09.</title>
        <authorList>
            <person name="Zhang H."/>
        </authorList>
    </citation>
    <scope>NUCLEOTIDE SEQUENCE [LARGE SCALE GENOMIC DNA]</scope>
    <source>
        <strain evidence="1">HM-08</strain>
    </source>
</reference>
<sequence>MLLYCILANVHIIFPGGKSRKQNAGKISFARMLNCDACSYKFINLHKTCQNQ</sequence>
<dbReference type="PATRIC" id="fig|1398.18.peg.1570"/>
<evidence type="ECO:0000313" key="1">
    <source>
        <dbReference type="EMBL" id="AJO22352.1"/>
    </source>
</evidence>
<dbReference type="AlphaFoldDB" id="A0A0C5CLU4"/>
<proteinExistence type="predicted"/>